<evidence type="ECO:0000256" key="5">
    <source>
        <dbReference type="ARBA" id="ARBA00022692"/>
    </source>
</evidence>
<organism evidence="14">
    <name type="scientific">freshwater metagenome</name>
    <dbReference type="NCBI Taxonomy" id="449393"/>
    <lineage>
        <taxon>unclassified sequences</taxon>
        <taxon>metagenomes</taxon>
        <taxon>ecological metagenomes</taxon>
    </lineage>
</organism>
<comment type="subcellular location">
    <subcellularLocation>
        <location evidence="1">Cell membrane</location>
        <topology evidence="1">Multi-pass membrane protein</topology>
    </subcellularLocation>
</comment>
<evidence type="ECO:0000313" key="14">
    <source>
        <dbReference type="EMBL" id="CAB4573920.1"/>
    </source>
</evidence>
<dbReference type="GO" id="GO:0032049">
    <property type="term" value="P:cardiolipin biosynthetic process"/>
    <property type="evidence" value="ECO:0007669"/>
    <property type="project" value="InterPro"/>
</dbReference>
<dbReference type="NCBIfam" id="TIGR04265">
    <property type="entry name" value="bac_cardiolipin"/>
    <property type="match status" value="1"/>
</dbReference>
<evidence type="ECO:0000256" key="7">
    <source>
        <dbReference type="ARBA" id="ARBA00022989"/>
    </source>
</evidence>
<keyword evidence="11" id="KW-1208">Phospholipid metabolism</keyword>
<keyword evidence="3" id="KW-0444">Lipid biosynthesis</keyword>
<protein>
    <submittedName>
        <fullName evidence="14">Unannotated protein</fullName>
    </submittedName>
</protein>
<gene>
    <name evidence="14" type="ORF">UFOPK1591_01465</name>
</gene>
<dbReference type="PANTHER" id="PTHR21248">
    <property type="entry name" value="CARDIOLIPIN SYNTHASE"/>
    <property type="match status" value="1"/>
</dbReference>
<dbReference type="InterPro" id="IPR025202">
    <property type="entry name" value="PLD-like_dom"/>
</dbReference>
<dbReference type="Pfam" id="PF13396">
    <property type="entry name" value="PLDc_N"/>
    <property type="match status" value="1"/>
</dbReference>
<dbReference type="EMBL" id="CAEZTD010000163">
    <property type="protein sequence ID" value="CAB4573920.1"/>
    <property type="molecule type" value="Genomic_DNA"/>
</dbReference>
<dbReference type="AlphaFoldDB" id="A0A6J6EBL6"/>
<dbReference type="CDD" id="cd09158">
    <property type="entry name" value="PLDc_EcCLS_like_2"/>
    <property type="match status" value="1"/>
</dbReference>
<keyword evidence="7 12" id="KW-1133">Transmembrane helix</keyword>
<feature type="transmembrane region" description="Helical" evidence="12">
    <location>
        <begin position="12"/>
        <end position="33"/>
    </location>
</feature>
<accession>A0A6J6EBL6</accession>
<evidence type="ECO:0000256" key="9">
    <source>
        <dbReference type="ARBA" id="ARBA00023136"/>
    </source>
</evidence>
<dbReference type="SMART" id="SM00155">
    <property type="entry name" value="PLDc"/>
    <property type="match status" value="2"/>
</dbReference>
<dbReference type="Gene3D" id="3.30.870.10">
    <property type="entry name" value="Endonuclease Chain A"/>
    <property type="match status" value="2"/>
</dbReference>
<dbReference type="InterPro" id="IPR022924">
    <property type="entry name" value="Cardiolipin_synthase"/>
</dbReference>
<evidence type="ECO:0000259" key="13">
    <source>
        <dbReference type="PROSITE" id="PS50035"/>
    </source>
</evidence>
<keyword evidence="9 12" id="KW-0472">Membrane</keyword>
<dbReference type="PROSITE" id="PS50035">
    <property type="entry name" value="PLD"/>
    <property type="match status" value="2"/>
</dbReference>
<keyword evidence="4" id="KW-0808">Transferase</keyword>
<feature type="transmembrane region" description="Helical" evidence="12">
    <location>
        <begin position="45"/>
        <end position="65"/>
    </location>
</feature>
<reference evidence="14" key="1">
    <citation type="submission" date="2020-05" db="EMBL/GenBank/DDBJ databases">
        <authorList>
            <person name="Chiriac C."/>
            <person name="Salcher M."/>
            <person name="Ghai R."/>
            <person name="Kavagutti S V."/>
        </authorList>
    </citation>
    <scope>NUCLEOTIDE SEQUENCE</scope>
</reference>
<dbReference type="SUPFAM" id="SSF56024">
    <property type="entry name" value="Phospholipase D/nuclease"/>
    <property type="match status" value="2"/>
</dbReference>
<evidence type="ECO:0000256" key="3">
    <source>
        <dbReference type="ARBA" id="ARBA00022516"/>
    </source>
</evidence>
<evidence type="ECO:0000256" key="2">
    <source>
        <dbReference type="ARBA" id="ARBA00022475"/>
    </source>
</evidence>
<evidence type="ECO:0000256" key="10">
    <source>
        <dbReference type="ARBA" id="ARBA00023209"/>
    </source>
</evidence>
<dbReference type="PANTHER" id="PTHR21248:SF22">
    <property type="entry name" value="PHOSPHOLIPASE D"/>
    <property type="match status" value="1"/>
</dbReference>
<proteinExistence type="predicted"/>
<keyword evidence="5 12" id="KW-0812">Transmembrane</keyword>
<dbReference type="InterPro" id="IPR027379">
    <property type="entry name" value="CLS_N"/>
</dbReference>
<feature type="domain" description="PLD phosphodiesterase" evidence="13">
    <location>
        <begin position="223"/>
        <end position="250"/>
    </location>
</feature>
<evidence type="ECO:0000256" key="6">
    <source>
        <dbReference type="ARBA" id="ARBA00022737"/>
    </source>
</evidence>
<name>A0A6J6EBL6_9ZZZZ</name>
<evidence type="ECO:0000256" key="4">
    <source>
        <dbReference type="ARBA" id="ARBA00022679"/>
    </source>
</evidence>
<keyword evidence="2" id="KW-1003">Cell membrane</keyword>
<evidence type="ECO:0000256" key="11">
    <source>
        <dbReference type="ARBA" id="ARBA00023264"/>
    </source>
</evidence>
<evidence type="ECO:0000256" key="1">
    <source>
        <dbReference type="ARBA" id="ARBA00004651"/>
    </source>
</evidence>
<dbReference type="InterPro" id="IPR001736">
    <property type="entry name" value="PLipase_D/transphosphatidylase"/>
</dbReference>
<dbReference type="GO" id="GO:0005886">
    <property type="term" value="C:plasma membrane"/>
    <property type="evidence" value="ECO:0007669"/>
    <property type="project" value="UniProtKB-SubCell"/>
</dbReference>
<evidence type="ECO:0000256" key="12">
    <source>
        <dbReference type="SAM" id="Phobius"/>
    </source>
</evidence>
<keyword evidence="10" id="KW-0594">Phospholipid biosynthesis</keyword>
<keyword evidence="8" id="KW-0443">Lipid metabolism</keyword>
<feature type="domain" description="PLD phosphodiesterase" evidence="13">
    <location>
        <begin position="405"/>
        <end position="432"/>
    </location>
</feature>
<dbReference type="Pfam" id="PF13091">
    <property type="entry name" value="PLDc_2"/>
    <property type="match status" value="2"/>
</dbReference>
<evidence type="ECO:0000256" key="8">
    <source>
        <dbReference type="ARBA" id="ARBA00023098"/>
    </source>
</evidence>
<dbReference type="GO" id="GO:0008808">
    <property type="term" value="F:cardiolipin synthase activity"/>
    <property type="evidence" value="ECO:0007669"/>
    <property type="project" value="InterPro"/>
</dbReference>
<sequence>MIPTEMAYSWSFWLTITALAVDLVIRIVALIVIPRNRRPGSAMAWLLAIFFIPYLGALLFLFIGSPRLGRRRRRKQQEINQFIQDATKDIDLVPADERWPKWLKQIVELNRTLGALPIVGGNDAELTIDYDDIIRRIAADIDSAKRYVHIEFYIFSSDTVTEPVFVAMENAIKRGVKVRVLFDHVAGLRTVSYRATRRRLTRIGADWDVMLPFAPLQRKYERPDLRNHRKLLVVDGETGWMGSQNIIDSTYLKKSNLKRGLHWHDAMVRLQGPIVRGLDVIFLTDWYSERDEMLPLDEMPLANSHDSRDDFDCQIVPSGPGFPTENNLRLFLALLYTATEKVIITSPYFVPDEALMYAITTATRRGVHVELFVSEEGDQALVHHAQRSYYEELLAAGVVIWLYKAPTILHSKHISIDNDVAVIGSSNMDMRSFSLNLEVSLMVRGKEFVRQMRGVEQQYRENSRQLTSEQWAKQPFFRTVLDGLARLTSALQ</sequence>
<keyword evidence="6" id="KW-0677">Repeat</keyword>